<comment type="caution">
    <text evidence="1">The sequence shown here is derived from an EMBL/GenBank/DDBJ whole genome shotgun (WGS) entry which is preliminary data.</text>
</comment>
<keyword evidence="2" id="KW-1185">Reference proteome</keyword>
<sequence>MQEFIKNVQAFLDSMTQEEFDQMLIEMGNENGTPGPMFKTREDFKKKASKSLFKNTFHLKIETKKEVSSITIKVTKDNKDRQNFMGFEINNNAQLCEMVS</sequence>
<reference evidence="1 2" key="1">
    <citation type="submission" date="2019-03" db="EMBL/GenBank/DDBJ databases">
        <title>Genomic Encyclopedia of Type Strains, Phase IV (KMG-IV): sequencing the most valuable type-strain genomes for metagenomic binning, comparative biology and taxonomic classification.</title>
        <authorList>
            <person name="Goeker M."/>
        </authorList>
    </citation>
    <scope>NUCLEOTIDE SEQUENCE [LARGE SCALE GENOMIC DNA]</scope>
    <source>
        <strain evidence="1 2">DSM 13328</strain>
    </source>
</reference>
<dbReference type="RefSeq" id="WP_133517552.1">
    <property type="nucleotide sequence ID" value="NZ_JAHDUW010000003.1"/>
</dbReference>
<dbReference type="AlphaFoldDB" id="A0A484F5S5"/>
<name>A0A484F5S5_9EURY</name>
<protein>
    <submittedName>
        <fullName evidence="1">Uncharacterized protein</fullName>
    </submittedName>
</protein>
<proteinExistence type="predicted"/>
<evidence type="ECO:0000313" key="1">
    <source>
        <dbReference type="EMBL" id="TDQ68909.1"/>
    </source>
</evidence>
<organism evidence="1 2">
    <name type="scientific">Methanimicrococcus blatticola</name>
    <dbReference type="NCBI Taxonomy" id="91560"/>
    <lineage>
        <taxon>Archaea</taxon>
        <taxon>Methanobacteriati</taxon>
        <taxon>Methanobacteriota</taxon>
        <taxon>Stenosarchaea group</taxon>
        <taxon>Methanomicrobia</taxon>
        <taxon>Methanosarcinales</taxon>
        <taxon>Methanosarcinaceae</taxon>
        <taxon>Methanimicrococcus</taxon>
    </lineage>
</organism>
<accession>A0A484F5S5</accession>
<gene>
    <name evidence="1" type="ORF">C7391_1109</name>
</gene>
<evidence type="ECO:0000313" key="2">
    <source>
        <dbReference type="Proteomes" id="UP000294855"/>
    </source>
</evidence>
<dbReference type="EMBL" id="SNYS01000008">
    <property type="protein sequence ID" value="TDQ68909.1"/>
    <property type="molecule type" value="Genomic_DNA"/>
</dbReference>
<dbReference type="Proteomes" id="UP000294855">
    <property type="component" value="Unassembled WGS sequence"/>
</dbReference>